<gene>
    <name evidence="7" type="primary">Ttll7-002</name>
</gene>
<dbReference type="PANTHER" id="PTHR12241">
    <property type="entry name" value="TUBULIN POLYGLUTAMYLASE"/>
    <property type="match status" value="1"/>
</dbReference>
<dbReference type="GO" id="GO:0070740">
    <property type="term" value="F:tubulin-glutamic acid ligase activity"/>
    <property type="evidence" value="ECO:0007669"/>
    <property type="project" value="TreeGrafter"/>
</dbReference>
<dbReference type="AlphaFoldDB" id="A0A6F9DWI1"/>
<dbReference type="GO" id="GO:0005524">
    <property type="term" value="F:ATP binding"/>
    <property type="evidence" value="ECO:0007669"/>
    <property type="project" value="UniProtKB-KW"/>
</dbReference>
<dbReference type="GO" id="GO:0036064">
    <property type="term" value="C:ciliary basal body"/>
    <property type="evidence" value="ECO:0007669"/>
    <property type="project" value="TreeGrafter"/>
</dbReference>
<name>A0A6F9DWI1_9ASCI</name>
<feature type="compositionally biased region" description="Low complexity" evidence="6">
    <location>
        <begin position="557"/>
        <end position="569"/>
    </location>
</feature>
<feature type="region of interest" description="Disordered" evidence="6">
    <location>
        <begin position="907"/>
        <end position="935"/>
    </location>
</feature>
<dbReference type="PROSITE" id="PS51221">
    <property type="entry name" value="TTL"/>
    <property type="match status" value="1"/>
</dbReference>
<accession>A0A6F9DWI1</accession>
<dbReference type="SUPFAM" id="SSF56059">
    <property type="entry name" value="Glutathione synthetase ATP-binding domain-like"/>
    <property type="match status" value="1"/>
</dbReference>
<evidence type="ECO:0000256" key="4">
    <source>
        <dbReference type="ARBA" id="ARBA00022741"/>
    </source>
</evidence>
<dbReference type="EMBL" id="LR791498">
    <property type="protein sequence ID" value="CAB3267360.1"/>
    <property type="molecule type" value="mRNA"/>
</dbReference>
<keyword evidence="3" id="KW-0493">Microtubule</keyword>
<keyword evidence="5" id="KW-0067">ATP-binding</keyword>
<dbReference type="GO" id="GO:0015631">
    <property type="term" value="F:tubulin binding"/>
    <property type="evidence" value="ECO:0007669"/>
    <property type="project" value="TreeGrafter"/>
</dbReference>
<evidence type="ECO:0000256" key="1">
    <source>
        <dbReference type="ARBA" id="ARBA00006820"/>
    </source>
</evidence>
<organism evidence="7">
    <name type="scientific">Phallusia mammillata</name>
    <dbReference type="NCBI Taxonomy" id="59560"/>
    <lineage>
        <taxon>Eukaryota</taxon>
        <taxon>Metazoa</taxon>
        <taxon>Chordata</taxon>
        <taxon>Tunicata</taxon>
        <taxon>Ascidiacea</taxon>
        <taxon>Phlebobranchia</taxon>
        <taxon>Ascidiidae</taxon>
        <taxon>Phallusia</taxon>
    </lineage>
</organism>
<evidence type="ECO:0000256" key="6">
    <source>
        <dbReference type="SAM" id="MobiDB-lite"/>
    </source>
</evidence>
<feature type="region of interest" description="Disordered" evidence="6">
    <location>
        <begin position="550"/>
        <end position="681"/>
    </location>
</feature>
<sequence length="988" mass="112905">MPSRIRSTPYFGDGFSSSWESTIGSVDYGQVHERSYVLPSVDEGDEDVVQSSSDVVTDSGRKTKRKRRSWITANVANCKYELVKNGIEACGMVLVKDDSVSASSSYLFWYDSVVPMERIQELQSYQHVNHFPSMGEICRKDYLARNMAKMHRAKPNDFNFTPKSWNMPSEYNLLLLYAKDAKKNKRKVLTFIQKPANGAMGNGIQLYRNVEKIQPTEHTIVQEYLDKPLLLDGYKIDLRLYALVTHCDPLKVFLYQDGLVRLSTEKYASPTESNVDQHYMHLTNYSVNKTNEKFERHSDFDRGSKRSIKSLLSHLRNAGYDTVTLWRSITDLVLKTLVVASPHVLHSYRMCRPGQPPHSDSVCFEILGFDIFLDRKLKPWLLEVNRAPSFGGDEKIDQEIKGGVIRDALRLVNIRAGDKRRNIASQKAEAQRRLFRPSQHRMPANYMSSSAQRKFVVNRRKEELKEKLTWVRKEAIREEHEDANSGGYKRIFPCHDKTMRERYTNLLSDAFQLFLQSRSAPFQKNIIDHYRLQKEDEILDLIEQCEAEEGIRPQQPKPLSSMPLLTPPSTRSGSRKKRDQGFSSDSSSNSDEDSSEDERRRIGDRGMKSSPEAERAAYLARHGSGKPRVNLTPPSRSTSRLGRQQSKDERSSSARRKVKSRDGRRVQQPAQGNGDPRQRSVSVQNVNKYTAALIDDSSPALPSSLSTYARSETSIKGVAPLRRSLNISSFGFGADDALAYGVSPRERDEMNTSRTLAALERTRIKFPGKTDEEADRIMDSILDDWKMHKPRVATYWFVKLDAVKRRKVVDIVRGNVRAVMERVWRTNDVDSIRLMRLFNRLFNRMHWSHGQGLWNCFTTSSNSWETIFSKSTDTVSENEMECCRRIVRLCKDCLLIVYQFANDARTHGTSSREVGSKSSPDTGTRSLGPTGVLTSPRATNLALEDLPRRFSRGLAASSLARHQPNVTSQSHQRRPVTFSSSRQRSDFR</sequence>
<comment type="similarity">
    <text evidence="1">Belongs to the tubulin--tyrosine ligase family.</text>
</comment>
<evidence type="ECO:0000256" key="5">
    <source>
        <dbReference type="ARBA" id="ARBA00022840"/>
    </source>
</evidence>
<keyword evidence="4" id="KW-0547">Nucleotide-binding</keyword>
<dbReference type="Pfam" id="PF03133">
    <property type="entry name" value="TTL"/>
    <property type="match status" value="1"/>
</dbReference>
<keyword evidence="2" id="KW-0436">Ligase</keyword>
<reference evidence="7" key="1">
    <citation type="submission" date="2020-04" db="EMBL/GenBank/DDBJ databases">
        <authorList>
            <person name="Neveu A P."/>
        </authorList>
    </citation>
    <scope>NUCLEOTIDE SEQUENCE</scope>
    <source>
        <tissue evidence="7">Whole embryo</tissue>
    </source>
</reference>
<dbReference type="FunFam" id="3.30.470.20:FF:000009">
    <property type="entry name" value="tubulin polyglutamylase TTLL5 isoform X1"/>
    <property type="match status" value="1"/>
</dbReference>
<evidence type="ECO:0000313" key="7">
    <source>
        <dbReference type="EMBL" id="CAB3267360.1"/>
    </source>
</evidence>
<feature type="compositionally biased region" description="Basic and acidic residues" evidence="6">
    <location>
        <begin position="597"/>
        <end position="615"/>
    </location>
</feature>
<dbReference type="Gene3D" id="3.30.470.20">
    <property type="entry name" value="ATP-grasp fold, B domain"/>
    <property type="match status" value="1"/>
</dbReference>
<evidence type="ECO:0000256" key="2">
    <source>
        <dbReference type="ARBA" id="ARBA00022598"/>
    </source>
</evidence>
<protein>
    <submittedName>
        <fullName evidence="7">Tubulin polyglutamylase TTLL7-like</fullName>
    </submittedName>
</protein>
<dbReference type="InterPro" id="IPR004344">
    <property type="entry name" value="TTL/TTLL_fam"/>
</dbReference>
<dbReference type="GO" id="GO:0000226">
    <property type="term" value="P:microtubule cytoskeleton organization"/>
    <property type="evidence" value="ECO:0007669"/>
    <property type="project" value="TreeGrafter"/>
</dbReference>
<dbReference type="GO" id="GO:0005874">
    <property type="term" value="C:microtubule"/>
    <property type="evidence" value="ECO:0007669"/>
    <property type="project" value="UniProtKB-KW"/>
</dbReference>
<dbReference type="PANTHER" id="PTHR12241:SF147">
    <property type="entry name" value="TUBULIN POLYGLUTAMYLASE TTLL7"/>
    <property type="match status" value="1"/>
</dbReference>
<feature type="region of interest" description="Disordered" evidence="6">
    <location>
        <begin position="954"/>
        <end position="988"/>
    </location>
</feature>
<evidence type="ECO:0000256" key="3">
    <source>
        <dbReference type="ARBA" id="ARBA00022701"/>
    </source>
</evidence>
<proteinExistence type="evidence at transcript level"/>
<feature type="compositionally biased region" description="Polar residues" evidence="6">
    <location>
        <begin position="632"/>
        <end position="644"/>
    </location>
</feature>